<dbReference type="Proteomes" id="UP000028640">
    <property type="component" value="Unassembled WGS sequence"/>
</dbReference>
<dbReference type="EMBL" id="JMPJ01000064">
    <property type="protein sequence ID" value="KFC79560.1"/>
    <property type="molecule type" value="Genomic_DNA"/>
</dbReference>
<dbReference type="OrthoDB" id="6444254at2"/>
<evidence type="ECO:0008006" key="3">
    <source>
        <dbReference type="Google" id="ProtNLM"/>
    </source>
</evidence>
<accession>A0A085G765</accession>
<keyword evidence="2" id="KW-1185">Reference proteome</keyword>
<dbReference type="InterPro" id="IPR019693">
    <property type="entry name" value="Biofilm_formation_reg_YbaJ"/>
</dbReference>
<dbReference type="RefSeq" id="WP_034792338.1">
    <property type="nucleotide sequence ID" value="NZ_JMPJ01000064.1"/>
</dbReference>
<dbReference type="NCBIfam" id="NF007948">
    <property type="entry name" value="PRK10667.1"/>
    <property type="match status" value="1"/>
</dbReference>
<gene>
    <name evidence="1" type="ORF">GEAM_2712</name>
</gene>
<dbReference type="eggNOG" id="ENOG502ZC6G">
    <property type="taxonomic scope" value="Bacteria"/>
</dbReference>
<reference evidence="1 2" key="1">
    <citation type="submission" date="2014-05" db="EMBL/GenBank/DDBJ databases">
        <title>ATOL: Assembling a taxonomically balanced genome-scale reconstruction of the evolutionary history of the Enterobacteriaceae.</title>
        <authorList>
            <person name="Plunkett G.III."/>
            <person name="Neeno-Eckwall E.C."/>
            <person name="Glasner J.D."/>
            <person name="Perna N.T."/>
        </authorList>
    </citation>
    <scope>NUCLEOTIDE SEQUENCE [LARGE SCALE GENOMIC DNA]</scope>
    <source>
        <strain evidence="1 2">ATCC 33852</strain>
    </source>
</reference>
<dbReference type="AlphaFoldDB" id="A0A085G765"/>
<comment type="caution">
    <text evidence="1">The sequence shown here is derived from an EMBL/GenBank/DDBJ whole genome shotgun (WGS) entry which is preliminary data.</text>
</comment>
<dbReference type="GeneID" id="78382545"/>
<protein>
    <recommendedName>
        <fullName evidence="3">Cytoplasmic protein</fullName>
    </recommendedName>
</protein>
<evidence type="ECO:0000313" key="2">
    <source>
        <dbReference type="Proteomes" id="UP000028640"/>
    </source>
</evidence>
<evidence type="ECO:0000313" key="1">
    <source>
        <dbReference type="EMBL" id="KFC79560.1"/>
    </source>
</evidence>
<proteinExistence type="predicted"/>
<dbReference type="Pfam" id="PF10757">
    <property type="entry name" value="YbaJ"/>
    <property type="match status" value="1"/>
</dbReference>
<organism evidence="1 2">
    <name type="scientific">Ewingella americana (strain ATCC 33852 / DSM 4580 / CCUG 14506 / JCM 5911 / LMG 7869 / NCTC 12157 / CDC 1468-78)</name>
    <dbReference type="NCBI Taxonomy" id="910964"/>
    <lineage>
        <taxon>Bacteria</taxon>
        <taxon>Pseudomonadati</taxon>
        <taxon>Pseudomonadota</taxon>
        <taxon>Gammaproteobacteria</taxon>
        <taxon>Enterobacterales</taxon>
        <taxon>Yersiniaceae</taxon>
        <taxon>Ewingella</taxon>
    </lineage>
</organism>
<dbReference type="STRING" id="910964.GEAM_2712"/>
<sequence>MDEYSPKRHDIAQLRFLNESLYDEGIATLGDSHHGWVNDPTSAVNLQLNELIEHIASFVMSFKIKYPDDSPLTDLVEEYLDDTYTLFSNYGINDSDLRQWQKTKKRLFRMFSGEYVCTLMKT</sequence>
<name>A0A085G765_EWIA3</name>